<keyword evidence="2 3" id="KW-0040">ANK repeat</keyword>
<feature type="region of interest" description="Disordered" evidence="4">
    <location>
        <begin position="226"/>
        <end position="246"/>
    </location>
</feature>
<dbReference type="OrthoDB" id="5402602at2759"/>
<evidence type="ECO:0000256" key="4">
    <source>
        <dbReference type="SAM" id="MobiDB-lite"/>
    </source>
</evidence>
<dbReference type="AlphaFoldDB" id="A0A2Y9JLA9"/>
<evidence type="ECO:0000256" key="1">
    <source>
        <dbReference type="ARBA" id="ARBA00022737"/>
    </source>
</evidence>
<dbReference type="GeneID" id="111147068"/>
<sequence length="469" mass="49464">MSTAGTGAGVEAGFSSEELLSLRFPLHRACRDGDLAALCSLLQQTPRAHLAAEDSFYGWTPVHWAAHFGKLECLIQLVRAGATLDVSTTRYAQTPAHIAAFGGHPQCLLWLIQAGASINKPDCEGETPIHKAARSGSLDCISALVANGAHIDLRNASGLTAADIAQTQGFQECTQFLLNLQNCHLSRFYDNGPINGGHQSRFPNHASAGANRKRCLEDPEPFGVKKARTEARSSGPCTPLGNSDADDEADKMLVDRELTAVTGGSGQFPVSCGSSPMVEDTRQQEGGSVGPREIEVYTVSAMQTPCRCRNQYMKHSSPASDTLANGCVINGHLDFPSTTQLNGTESGSDQSLSGANGFSSGIVQGRPFPSSQGSLCVSGTEEPEKTMSANAEMCGSLHLNGSPSSCVANRPSWVEGIEENLHYGHYHGFGDTAESIPELSSVAEHPSSAKGAERHGGATLGAMHLYHGS</sequence>
<dbReference type="PROSITE" id="PS50297">
    <property type="entry name" value="ANK_REP_REGION"/>
    <property type="match status" value="3"/>
</dbReference>
<organism evidence="5 6">
    <name type="scientific">Enhydra lutris kenyoni</name>
    <name type="common">northern sea otter</name>
    <dbReference type="NCBI Taxonomy" id="391180"/>
    <lineage>
        <taxon>Eukaryota</taxon>
        <taxon>Metazoa</taxon>
        <taxon>Chordata</taxon>
        <taxon>Craniata</taxon>
        <taxon>Vertebrata</taxon>
        <taxon>Euteleostomi</taxon>
        <taxon>Mammalia</taxon>
        <taxon>Eutheria</taxon>
        <taxon>Laurasiatheria</taxon>
        <taxon>Carnivora</taxon>
        <taxon>Caniformia</taxon>
        <taxon>Musteloidea</taxon>
        <taxon>Mustelidae</taxon>
        <taxon>Lutrinae</taxon>
        <taxon>Enhydra</taxon>
    </lineage>
</organism>
<dbReference type="Gene3D" id="1.25.40.20">
    <property type="entry name" value="Ankyrin repeat-containing domain"/>
    <property type="match status" value="1"/>
</dbReference>
<feature type="repeat" description="ANK" evidence="3">
    <location>
        <begin position="124"/>
        <end position="156"/>
    </location>
</feature>
<feature type="compositionally biased region" description="Polar residues" evidence="4">
    <location>
        <begin position="338"/>
        <end position="362"/>
    </location>
</feature>
<feature type="repeat" description="ANK" evidence="3">
    <location>
        <begin position="91"/>
        <end position="123"/>
    </location>
</feature>
<dbReference type="PANTHER" id="PTHR24201">
    <property type="entry name" value="ANK_REP_REGION DOMAIN-CONTAINING PROTEIN"/>
    <property type="match status" value="1"/>
</dbReference>
<dbReference type="InterPro" id="IPR050776">
    <property type="entry name" value="Ank_Repeat/CDKN_Inhibitor"/>
</dbReference>
<dbReference type="InterPro" id="IPR002110">
    <property type="entry name" value="Ankyrin_rpt"/>
</dbReference>
<feature type="region of interest" description="Disordered" evidence="4">
    <location>
        <begin position="265"/>
        <end position="289"/>
    </location>
</feature>
<dbReference type="SMART" id="SM00248">
    <property type="entry name" value="ANK"/>
    <property type="match status" value="4"/>
</dbReference>
<protein>
    <submittedName>
        <fullName evidence="6">Ankyrin repeat domain-containing protein 10 isoform X1</fullName>
    </submittedName>
</protein>
<feature type="repeat" description="ANK" evidence="3">
    <location>
        <begin position="57"/>
        <end position="89"/>
    </location>
</feature>
<gene>
    <name evidence="6" type="primary">LOC111147068</name>
</gene>
<dbReference type="PROSITE" id="PS50088">
    <property type="entry name" value="ANK_REPEAT"/>
    <property type="match status" value="3"/>
</dbReference>
<evidence type="ECO:0000256" key="2">
    <source>
        <dbReference type="ARBA" id="ARBA00023043"/>
    </source>
</evidence>
<reference evidence="6" key="1">
    <citation type="submission" date="2025-08" db="UniProtKB">
        <authorList>
            <consortium name="RefSeq"/>
        </authorList>
    </citation>
    <scope>IDENTIFICATION</scope>
    <source>
        <tissue evidence="6">Blood</tissue>
    </source>
</reference>
<dbReference type="Proteomes" id="UP000248482">
    <property type="component" value="Unplaced"/>
</dbReference>
<accession>A0A2Y9JLA9</accession>
<name>A0A2Y9JLA9_ENHLU</name>
<dbReference type="PANTHER" id="PTHR24201:SF12">
    <property type="entry name" value="ANKYRIN REPEAT DOMAIN 10"/>
    <property type="match status" value="1"/>
</dbReference>
<keyword evidence="1" id="KW-0677">Repeat</keyword>
<dbReference type="RefSeq" id="XP_022358650.1">
    <property type="nucleotide sequence ID" value="XM_022502942.1"/>
</dbReference>
<dbReference type="KEGG" id="elk:111147068"/>
<dbReference type="Pfam" id="PF13637">
    <property type="entry name" value="Ank_4"/>
    <property type="match status" value="1"/>
</dbReference>
<dbReference type="Pfam" id="PF12796">
    <property type="entry name" value="Ank_2"/>
    <property type="match status" value="1"/>
</dbReference>
<evidence type="ECO:0000313" key="5">
    <source>
        <dbReference type="Proteomes" id="UP000248482"/>
    </source>
</evidence>
<dbReference type="InterPro" id="IPR036770">
    <property type="entry name" value="Ankyrin_rpt-contain_sf"/>
</dbReference>
<evidence type="ECO:0000256" key="3">
    <source>
        <dbReference type="PROSITE-ProRule" id="PRU00023"/>
    </source>
</evidence>
<dbReference type="STRING" id="391180.A0A2Y9JLA9"/>
<dbReference type="SUPFAM" id="SSF48403">
    <property type="entry name" value="Ankyrin repeat"/>
    <property type="match status" value="1"/>
</dbReference>
<keyword evidence="5" id="KW-1185">Reference proteome</keyword>
<proteinExistence type="predicted"/>
<evidence type="ECO:0000313" key="6">
    <source>
        <dbReference type="RefSeq" id="XP_022358650.1"/>
    </source>
</evidence>
<feature type="region of interest" description="Disordered" evidence="4">
    <location>
        <begin position="338"/>
        <end position="384"/>
    </location>
</feature>